<organism evidence="2 3">
    <name type="scientific">Phytophthora fragariaefolia</name>
    <dbReference type="NCBI Taxonomy" id="1490495"/>
    <lineage>
        <taxon>Eukaryota</taxon>
        <taxon>Sar</taxon>
        <taxon>Stramenopiles</taxon>
        <taxon>Oomycota</taxon>
        <taxon>Peronosporomycetes</taxon>
        <taxon>Peronosporales</taxon>
        <taxon>Peronosporaceae</taxon>
        <taxon>Phytophthora</taxon>
    </lineage>
</organism>
<dbReference type="EMBL" id="BSXT01003691">
    <property type="protein sequence ID" value="GMF55307.1"/>
    <property type="molecule type" value="Genomic_DNA"/>
</dbReference>
<evidence type="ECO:0000313" key="2">
    <source>
        <dbReference type="EMBL" id="GMF55307.1"/>
    </source>
</evidence>
<comment type="caution">
    <text evidence="2">The sequence shown here is derived from an EMBL/GenBank/DDBJ whole genome shotgun (WGS) entry which is preliminary data.</text>
</comment>
<keyword evidence="3" id="KW-1185">Reference proteome</keyword>
<dbReference type="OrthoDB" id="118776at2759"/>
<dbReference type="Proteomes" id="UP001165121">
    <property type="component" value="Unassembled WGS sequence"/>
</dbReference>
<gene>
    <name evidence="2" type="ORF">Pfra01_002327500</name>
</gene>
<feature type="compositionally biased region" description="Basic and acidic residues" evidence="1">
    <location>
        <begin position="99"/>
        <end position="120"/>
    </location>
</feature>
<proteinExistence type="predicted"/>
<accession>A0A9W6Y906</accession>
<feature type="region of interest" description="Disordered" evidence="1">
    <location>
        <begin position="84"/>
        <end position="120"/>
    </location>
</feature>
<feature type="compositionally biased region" description="Polar residues" evidence="1">
    <location>
        <begin position="246"/>
        <end position="256"/>
    </location>
</feature>
<feature type="compositionally biased region" description="Acidic residues" evidence="1">
    <location>
        <begin position="199"/>
        <end position="219"/>
    </location>
</feature>
<feature type="region of interest" description="Disordered" evidence="1">
    <location>
        <begin position="188"/>
        <end position="257"/>
    </location>
</feature>
<protein>
    <submittedName>
        <fullName evidence="2">Unnamed protein product</fullName>
    </submittedName>
</protein>
<evidence type="ECO:0000256" key="1">
    <source>
        <dbReference type="SAM" id="MobiDB-lite"/>
    </source>
</evidence>
<sequence length="315" mass="34168">MPVRASTRTKAAAQSLASTLDARLVDFGHLWRQMKAAEWTSKRPTGLSTMWAYYKPSNDAPIEGENVFYAVVQHAIETGLIQDDENCASGGETGVDADENARHNGRANDEEISGGDRDGGEMVRASQINCCLALSDNTVEPLFGNDSEDGEPPPALSQNAIDRAFELSQPGATDTINTTEQTVVIGAFQRLRSEREPDTDSGDDLVEETNDDRGLDDDGGPLVPRNPADVNLMKPGDPVDEYGSLCSDSDYGQFSNDDYVEPIRHQLDKDGSSDDEESPHMDAAFIEALGGSLSIEQMDKSALRDLRWSAASSEF</sequence>
<reference evidence="2" key="1">
    <citation type="submission" date="2023-04" db="EMBL/GenBank/DDBJ databases">
        <title>Phytophthora fragariaefolia NBRC 109709.</title>
        <authorList>
            <person name="Ichikawa N."/>
            <person name="Sato H."/>
            <person name="Tonouchi N."/>
        </authorList>
    </citation>
    <scope>NUCLEOTIDE SEQUENCE</scope>
    <source>
        <strain evidence="2">NBRC 109709</strain>
    </source>
</reference>
<dbReference type="AlphaFoldDB" id="A0A9W6Y906"/>
<evidence type="ECO:0000313" key="3">
    <source>
        <dbReference type="Proteomes" id="UP001165121"/>
    </source>
</evidence>
<name>A0A9W6Y906_9STRA</name>